<dbReference type="CDD" id="cd07389">
    <property type="entry name" value="MPP_PhoD"/>
    <property type="match status" value="1"/>
</dbReference>
<dbReference type="PANTHER" id="PTHR43606">
    <property type="entry name" value="PHOSPHATASE, PUTATIVE (AFU_ORTHOLOGUE AFUA_6G08710)-RELATED"/>
    <property type="match status" value="1"/>
</dbReference>
<feature type="compositionally biased region" description="Pro residues" evidence="1">
    <location>
        <begin position="594"/>
        <end position="603"/>
    </location>
</feature>
<evidence type="ECO:0000313" key="5">
    <source>
        <dbReference type="EMBL" id="GAQ81907.1"/>
    </source>
</evidence>
<evidence type="ECO:0000313" key="6">
    <source>
        <dbReference type="Proteomes" id="UP000054558"/>
    </source>
</evidence>
<dbReference type="InterPro" id="IPR018946">
    <property type="entry name" value="PhoD-like_MPP"/>
</dbReference>
<gene>
    <name evidence="5" type="ORF">KFL_000940170</name>
</gene>
<evidence type="ECO:0000259" key="4">
    <source>
        <dbReference type="Pfam" id="PF16655"/>
    </source>
</evidence>
<dbReference type="InterPro" id="IPR052900">
    <property type="entry name" value="Phospholipid_Metab_Enz"/>
</dbReference>
<dbReference type="Pfam" id="PF16655">
    <property type="entry name" value="PhoD_N"/>
    <property type="match status" value="1"/>
</dbReference>
<evidence type="ECO:0000256" key="2">
    <source>
        <dbReference type="SAM" id="SignalP"/>
    </source>
</evidence>
<dbReference type="AlphaFoldDB" id="A0A1Y1HZF2"/>
<evidence type="ECO:0000256" key="1">
    <source>
        <dbReference type="SAM" id="MobiDB-lite"/>
    </source>
</evidence>
<feature type="domain" description="PhoD-like phosphatase metallophosphatase" evidence="3">
    <location>
        <begin position="177"/>
        <end position="556"/>
    </location>
</feature>
<dbReference type="EMBL" id="DF237043">
    <property type="protein sequence ID" value="GAQ81907.1"/>
    <property type="molecule type" value="Genomic_DNA"/>
</dbReference>
<protein>
    <submittedName>
        <fullName evidence="5">Alkaline phosphatase D</fullName>
    </submittedName>
</protein>
<dbReference type="Proteomes" id="UP000054558">
    <property type="component" value="Unassembled WGS sequence"/>
</dbReference>
<dbReference type="Gene3D" id="2.60.40.380">
    <property type="entry name" value="Purple acid phosphatase-like, N-terminal"/>
    <property type="match status" value="1"/>
</dbReference>
<reference evidence="5 6" key="1">
    <citation type="journal article" date="2014" name="Nat. Commun.">
        <title>Klebsormidium flaccidum genome reveals primary factors for plant terrestrial adaptation.</title>
        <authorList>
            <person name="Hori K."/>
            <person name="Maruyama F."/>
            <person name="Fujisawa T."/>
            <person name="Togashi T."/>
            <person name="Yamamoto N."/>
            <person name="Seo M."/>
            <person name="Sato S."/>
            <person name="Yamada T."/>
            <person name="Mori H."/>
            <person name="Tajima N."/>
            <person name="Moriyama T."/>
            <person name="Ikeuchi M."/>
            <person name="Watanabe M."/>
            <person name="Wada H."/>
            <person name="Kobayashi K."/>
            <person name="Saito M."/>
            <person name="Masuda T."/>
            <person name="Sasaki-Sekimoto Y."/>
            <person name="Mashiguchi K."/>
            <person name="Awai K."/>
            <person name="Shimojima M."/>
            <person name="Masuda S."/>
            <person name="Iwai M."/>
            <person name="Nobusawa T."/>
            <person name="Narise T."/>
            <person name="Kondo S."/>
            <person name="Saito H."/>
            <person name="Sato R."/>
            <person name="Murakawa M."/>
            <person name="Ihara Y."/>
            <person name="Oshima-Yamada Y."/>
            <person name="Ohtaka K."/>
            <person name="Satoh M."/>
            <person name="Sonobe K."/>
            <person name="Ishii M."/>
            <person name="Ohtani R."/>
            <person name="Kanamori-Sato M."/>
            <person name="Honoki R."/>
            <person name="Miyazaki D."/>
            <person name="Mochizuki H."/>
            <person name="Umetsu J."/>
            <person name="Higashi K."/>
            <person name="Shibata D."/>
            <person name="Kamiya Y."/>
            <person name="Sato N."/>
            <person name="Nakamura Y."/>
            <person name="Tabata S."/>
            <person name="Ida S."/>
            <person name="Kurokawa K."/>
            <person name="Ohta H."/>
        </authorList>
    </citation>
    <scope>NUCLEOTIDE SEQUENCE [LARGE SCALE GENOMIC DNA]</scope>
    <source>
        <strain evidence="5 6">NIES-2285</strain>
    </source>
</reference>
<proteinExistence type="predicted"/>
<dbReference type="OMA" id="WHSAFVD"/>
<dbReference type="OrthoDB" id="29024at2759"/>
<dbReference type="PANTHER" id="PTHR43606:SF7">
    <property type="entry name" value="PHOSPHATASE, PUTATIVE (AFU_ORTHOLOGUE AFUA_6G08710)-RELATED"/>
    <property type="match status" value="1"/>
</dbReference>
<feature type="chain" id="PRO_5012553262" evidence="2">
    <location>
        <begin position="21"/>
        <end position="697"/>
    </location>
</feature>
<feature type="compositionally biased region" description="Low complexity" evidence="1">
    <location>
        <begin position="604"/>
        <end position="648"/>
    </location>
</feature>
<keyword evidence="6" id="KW-1185">Reference proteome</keyword>
<feature type="domain" description="Phospholipase D N-terminal" evidence="4">
    <location>
        <begin position="65"/>
        <end position="166"/>
    </location>
</feature>
<dbReference type="SUPFAM" id="SSF56300">
    <property type="entry name" value="Metallo-dependent phosphatases"/>
    <property type="match status" value="1"/>
</dbReference>
<feature type="signal peptide" evidence="2">
    <location>
        <begin position="1"/>
        <end position="20"/>
    </location>
</feature>
<dbReference type="STRING" id="105231.A0A1Y1HZF2"/>
<evidence type="ECO:0000259" key="3">
    <source>
        <dbReference type="Pfam" id="PF09423"/>
    </source>
</evidence>
<dbReference type="InterPro" id="IPR029052">
    <property type="entry name" value="Metallo-depent_PP-like"/>
</dbReference>
<dbReference type="InterPro" id="IPR038607">
    <property type="entry name" value="PhoD-like_sf"/>
</dbReference>
<accession>A0A1Y1HZF2</accession>
<sequence length="697" mass="73886">MARLLLLAAITLLAASPLAAEYAENMNYQSPLTTRPDLARSPPDYEAFSSGRKLLQAGPAIAFNHGVASGDPGIDNSVSPFQASVILWTRVTPASAPSGPITVNYKVATDAGMTNVVMTGSTLTTGDVDYTVKVTVKGLTLGGVFYYYQFSDASGGVSSLVGRLKTLQQGDVSNVRFAVVSCSNFPAGYFNAYRSIADQNVDLVLHLGDYIYEYKDGGYATTFADTVDATRKPAPDVEIVQLVDYRIRHAQYKTDEGSLAAHAAHTWVTVWDDHEFTNNAWFGGAENHQPATEGDWFVRKANALRAYFEWMPIAQVDPNDPFRIFRSFNFGNLVDLTMLDTRIYGRQQQVDDPFFYGVNSTAIQEQVRTSPGRTIMGDTQEQYLYAQLTSSQAKWRVIGQQVIFGQFTSAGRAGVLPPFVSYDAWDGYADNRDRILAQLQSGKISNTIFLSGDLHSSVANDLPRFAYPNSYCATVDPTPCAYNATTGAGSLAVEFLTTAVTSPSALESLFGPGPAAAAGAALLTPIFAADNPAQRYLEWNSKGYLLLDITPARAQGSYCYVSTITSKTFTTDCSNVVTTQSGANHLVRTGGNIPAPPQAPAPAPVGTTSAPTGTTSAPPGTTAAPGSTTSAPAATTSAPVSTTSAPTGPVPTFAGAGPTCDATSSRPNQCFNADGTFSICCPGSCPDSPGAEPVCKA</sequence>
<name>A0A1Y1HZF2_KLENI</name>
<keyword evidence="2" id="KW-0732">Signal</keyword>
<organism evidence="5 6">
    <name type="scientific">Klebsormidium nitens</name>
    <name type="common">Green alga</name>
    <name type="synonym">Ulothrix nitens</name>
    <dbReference type="NCBI Taxonomy" id="105231"/>
    <lineage>
        <taxon>Eukaryota</taxon>
        <taxon>Viridiplantae</taxon>
        <taxon>Streptophyta</taxon>
        <taxon>Klebsormidiophyceae</taxon>
        <taxon>Klebsormidiales</taxon>
        <taxon>Klebsormidiaceae</taxon>
        <taxon>Klebsormidium</taxon>
    </lineage>
</organism>
<dbReference type="Pfam" id="PF09423">
    <property type="entry name" value="PhoD"/>
    <property type="match status" value="1"/>
</dbReference>
<dbReference type="Gene3D" id="3.60.21.70">
    <property type="entry name" value="PhoD-like phosphatase"/>
    <property type="match status" value="1"/>
</dbReference>
<dbReference type="InterPro" id="IPR032093">
    <property type="entry name" value="PhoD_N"/>
</dbReference>
<feature type="region of interest" description="Disordered" evidence="1">
    <location>
        <begin position="587"/>
        <end position="648"/>
    </location>
</feature>